<comment type="pathway">
    <text evidence="2">Purine metabolism; 3',5'-cyclic di-GMP biosynthesis.</text>
</comment>
<dbReference type="InterPro" id="IPR035965">
    <property type="entry name" value="PAS-like_dom_sf"/>
</dbReference>
<keyword evidence="10" id="KW-1185">Reference proteome</keyword>
<evidence type="ECO:0000256" key="4">
    <source>
        <dbReference type="ARBA" id="ARBA00034247"/>
    </source>
</evidence>
<dbReference type="SUPFAM" id="SSF55073">
    <property type="entry name" value="Nucleotide cyclase"/>
    <property type="match status" value="1"/>
</dbReference>
<dbReference type="PROSITE" id="PS50883">
    <property type="entry name" value="EAL"/>
    <property type="match status" value="1"/>
</dbReference>
<keyword evidence="6" id="KW-0812">Transmembrane</keyword>
<dbReference type="NCBIfam" id="TIGR00254">
    <property type="entry name" value="GGDEF"/>
    <property type="match status" value="1"/>
</dbReference>
<dbReference type="SMART" id="SM00052">
    <property type="entry name" value="EAL"/>
    <property type="match status" value="1"/>
</dbReference>
<evidence type="ECO:0000256" key="2">
    <source>
        <dbReference type="ARBA" id="ARBA00004665"/>
    </source>
</evidence>
<evidence type="ECO:0000256" key="5">
    <source>
        <dbReference type="SAM" id="MobiDB-lite"/>
    </source>
</evidence>
<dbReference type="InterPro" id="IPR000160">
    <property type="entry name" value="GGDEF_dom"/>
</dbReference>
<feature type="transmembrane region" description="Helical" evidence="6">
    <location>
        <begin position="25"/>
        <end position="47"/>
    </location>
</feature>
<gene>
    <name evidence="9" type="ORF">A9B99_02115</name>
</gene>
<evidence type="ECO:0000313" key="9">
    <source>
        <dbReference type="EMBL" id="OAT78546.1"/>
    </source>
</evidence>
<feature type="domain" description="GGDEF" evidence="8">
    <location>
        <begin position="471"/>
        <end position="604"/>
    </location>
</feature>
<evidence type="ECO:0000259" key="8">
    <source>
        <dbReference type="PROSITE" id="PS50887"/>
    </source>
</evidence>
<feature type="compositionally biased region" description="Basic and acidic residues" evidence="5">
    <location>
        <begin position="867"/>
        <end position="876"/>
    </location>
</feature>
<evidence type="ECO:0000256" key="6">
    <source>
        <dbReference type="SAM" id="Phobius"/>
    </source>
</evidence>
<dbReference type="Gene3D" id="3.30.450.20">
    <property type="entry name" value="PAS domain"/>
    <property type="match status" value="1"/>
</dbReference>
<keyword evidence="6" id="KW-1133">Transmembrane helix</keyword>
<dbReference type="FunFam" id="3.30.70.270:FF:000001">
    <property type="entry name" value="Diguanylate cyclase domain protein"/>
    <property type="match status" value="1"/>
</dbReference>
<dbReference type="SMART" id="SM00091">
    <property type="entry name" value="PAS"/>
    <property type="match status" value="1"/>
</dbReference>
<dbReference type="EC" id="2.7.7.65" evidence="3"/>
<dbReference type="STRING" id="1691903.A9B99_02115"/>
<dbReference type="RefSeq" id="WP_064594145.1">
    <property type="nucleotide sequence ID" value="NZ_LYRP01000001.1"/>
</dbReference>
<dbReference type="InterPro" id="IPR000014">
    <property type="entry name" value="PAS"/>
</dbReference>
<dbReference type="Gene3D" id="3.20.20.450">
    <property type="entry name" value="EAL domain"/>
    <property type="match status" value="1"/>
</dbReference>
<dbReference type="InterPro" id="IPR052155">
    <property type="entry name" value="Biofilm_reg_signaling"/>
</dbReference>
<protein>
    <recommendedName>
        <fullName evidence="3">diguanylate cyclase</fullName>
        <ecNumber evidence="3">2.7.7.65</ecNumber>
    </recommendedName>
</protein>
<feature type="transmembrane region" description="Helical" evidence="6">
    <location>
        <begin position="264"/>
        <end position="287"/>
    </location>
</feature>
<dbReference type="Proteomes" id="UP000078225">
    <property type="component" value="Unassembled WGS sequence"/>
</dbReference>
<dbReference type="Pfam" id="PF05228">
    <property type="entry name" value="CHASE4"/>
    <property type="match status" value="1"/>
</dbReference>
<dbReference type="InterPro" id="IPR029787">
    <property type="entry name" value="Nucleotide_cyclase"/>
</dbReference>
<dbReference type="EMBL" id="LYRP01000001">
    <property type="protein sequence ID" value="OAT78546.1"/>
    <property type="molecule type" value="Genomic_DNA"/>
</dbReference>
<accession>A0A1B7L8E3</accession>
<dbReference type="SUPFAM" id="SSF55785">
    <property type="entry name" value="PYP-like sensor domain (PAS domain)"/>
    <property type="match status" value="1"/>
</dbReference>
<comment type="cofactor">
    <cofactor evidence="1">
        <name>Mg(2+)</name>
        <dbReference type="ChEBI" id="CHEBI:18420"/>
    </cofactor>
</comment>
<evidence type="ECO:0000259" key="7">
    <source>
        <dbReference type="PROSITE" id="PS50883"/>
    </source>
</evidence>
<dbReference type="PANTHER" id="PTHR44757:SF10">
    <property type="entry name" value="MEMBRANE PROTEIN"/>
    <property type="match status" value="1"/>
</dbReference>
<dbReference type="AlphaFoldDB" id="A0A1B7L8E3"/>
<proteinExistence type="predicted"/>
<dbReference type="GO" id="GO:0052621">
    <property type="term" value="F:diguanylate cyclase activity"/>
    <property type="evidence" value="ECO:0007669"/>
    <property type="project" value="UniProtKB-EC"/>
</dbReference>
<dbReference type="Pfam" id="PF00990">
    <property type="entry name" value="GGDEF"/>
    <property type="match status" value="1"/>
</dbReference>
<dbReference type="PANTHER" id="PTHR44757">
    <property type="entry name" value="DIGUANYLATE CYCLASE DGCP"/>
    <property type="match status" value="1"/>
</dbReference>
<comment type="caution">
    <text evidence="9">The sequence shown here is derived from an EMBL/GenBank/DDBJ whole genome shotgun (WGS) entry which is preliminary data.</text>
</comment>
<dbReference type="Pfam" id="PF00563">
    <property type="entry name" value="EAL"/>
    <property type="match status" value="1"/>
</dbReference>
<dbReference type="CDD" id="cd01949">
    <property type="entry name" value="GGDEF"/>
    <property type="match status" value="1"/>
</dbReference>
<dbReference type="PROSITE" id="PS50887">
    <property type="entry name" value="GGDEF"/>
    <property type="match status" value="1"/>
</dbReference>
<feature type="region of interest" description="Disordered" evidence="5">
    <location>
        <begin position="857"/>
        <end position="876"/>
    </location>
</feature>
<sequence>MNKNVLNAVNTFPLADSRGIVRRTLIAMIVMISAIFVAVIVTLFSIANTLNTQADLQNKHLILKALHARQESIRSHLDDNANWGEAYTNLHVRMNTNWAWVQQNLGSSLYTTFQLEGVFVLGPDDITRYSVISGHLSHTSFQNWLKVPVLPMLHQKLIESGGKAISQFTVVDNTLVLLAAAWIETGSDNTIKPVPGPPSIMIFVDRLTPAKLRAMGQDYGVVNTHIHTHARQVDSDKREYGFPLHTGTGFISIEWTSANPGGALLTWVLPSLVFLFFATLFLTLALMRHAMLRARVNDESTFLLEQGRLALAASEQRFRDVAETTSDWIWETDDKLCFSWISGRFPVITGCPQHEWIGRPLTAFLLDSHSIYRLTQWASSTSVGSHLSLIQCLYFSPDNQPHFCNLVIKKVKKSDGRPGFRGTANDVTQEVQTQARMRYLSEHDELTGLPNRVQMRQFLDSHSLNQLTNNQQIAVLTIDLDKFKPVNDLYGHSVGDKILHDVSARLRECMPENGLVTRYGGDEFIVILPTVEGAHEPERLSDALLSRLTQAFHLEDTDVYIGASIGIAIAPQHATDANDLLRYSDIALYQAKHDGRNCWRLYHPAMEEQIVQRRELENELRVAIHANQLQLVYQPRYDVRTGKVTTIEALIRWQHPRLGLLTPDQFIPLAEDTGLIFQMSDWVLTTACQDAVEHFGSLSVAVNISAIEFRVSGFVSRIHHVLTTSGLSPSQLEIEISENTALSDPERVTDIMLSLKSIGVRFLIDDFGAGYASLSYLHAFPFDGIKLDKSFVIPTDTSENARRVVENIVGLGKAFSLHITAEGVETKEQQTYFESLDCDALQGYFIGRPVSLGELKQHLSRQTASEGDGRLTGRRN</sequence>
<comment type="catalytic activity">
    <reaction evidence="4">
        <text>2 GTP = 3',3'-c-di-GMP + 2 diphosphate</text>
        <dbReference type="Rhea" id="RHEA:24898"/>
        <dbReference type="ChEBI" id="CHEBI:33019"/>
        <dbReference type="ChEBI" id="CHEBI:37565"/>
        <dbReference type="ChEBI" id="CHEBI:58805"/>
        <dbReference type="EC" id="2.7.7.65"/>
    </reaction>
</comment>
<reference evidence="10" key="1">
    <citation type="submission" date="2016-05" db="EMBL/GenBank/DDBJ databases">
        <authorList>
            <person name="Behera P."/>
            <person name="Vaishampayan P."/>
            <person name="Singh N."/>
            <person name="Raina V."/>
            <person name="Suar M."/>
            <person name="Pattnaik A."/>
            <person name="Rastogi G."/>
        </authorList>
    </citation>
    <scope>NUCLEOTIDE SEQUENCE [LARGE SCALE GENOMIC DNA]</scope>
    <source>
        <strain evidence="10">MP23</strain>
    </source>
</reference>
<evidence type="ECO:0000256" key="3">
    <source>
        <dbReference type="ARBA" id="ARBA00012528"/>
    </source>
</evidence>
<dbReference type="InterPro" id="IPR035919">
    <property type="entry name" value="EAL_sf"/>
</dbReference>
<dbReference type="Gene3D" id="3.30.70.270">
    <property type="match status" value="1"/>
</dbReference>
<dbReference type="InterPro" id="IPR001633">
    <property type="entry name" value="EAL_dom"/>
</dbReference>
<dbReference type="InterPro" id="IPR007892">
    <property type="entry name" value="CHASE4"/>
</dbReference>
<evidence type="ECO:0000313" key="10">
    <source>
        <dbReference type="Proteomes" id="UP000078225"/>
    </source>
</evidence>
<feature type="domain" description="EAL" evidence="7">
    <location>
        <begin position="613"/>
        <end position="863"/>
    </location>
</feature>
<organism evidence="9 10">
    <name type="scientific">Mangrovibacter phragmitis</name>
    <dbReference type="NCBI Taxonomy" id="1691903"/>
    <lineage>
        <taxon>Bacteria</taxon>
        <taxon>Pseudomonadati</taxon>
        <taxon>Pseudomonadota</taxon>
        <taxon>Gammaproteobacteria</taxon>
        <taxon>Enterobacterales</taxon>
        <taxon>Enterobacteriaceae</taxon>
        <taxon>Mangrovibacter</taxon>
    </lineage>
</organism>
<name>A0A1B7L8E3_9ENTR</name>
<evidence type="ECO:0000256" key="1">
    <source>
        <dbReference type="ARBA" id="ARBA00001946"/>
    </source>
</evidence>
<dbReference type="SMART" id="SM00267">
    <property type="entry name" value="GGDEF"/>
    <property type="match status" value="1"/>
</dbReference>
<dbReference type="CDD" id="cd01948">
    <property type="entry name" value="EAL"/>
    <property type="match status" value="1"/>
</dbReference>
<keyword evidence="6" id="KW-0472">Membrane</keyword>
<dbReference type="NCBIfam" id="TIGR00229">
    <property type="entry name" value="sensory_box"/>
    <property type="match status" value="1"/>
</dbReference>
<dbReference type="SUPFAM" id="SSF141868">
    <property type="entry name" value="EAL domain-like"/>
    <property type="match status" value="1"/>
</dbReference>
<dbReference type="InterPro" id="IPR043128">
    <property type="entry name" value="Rev_trsase/Diguanyl_cyclase"/>
</dbReference>